<reference evidence="2 3" key="1">
    <citation type="journal article" date="2007" name="Proc. Natl. Acad. Sci. U.S.A.">
        <title>Parallel genomic evolution and metabolic interdependence in an ancient symbiosis.</title>
        <authorList>
            <person name="McCutcheon J.P."/>
            <person name="Moran N.A."/>
        </authorList>
    </citation>
    <scope>NUCLEOTIDE SEQUENCE [LARGE SCALE GENOMIC DNA]</scope>
    <source>
        <strain evidence="2 3">GWSS</strain>
    </source>
</reference>
<organism evidence="2 3">
    <name type="scientific">Karelsulcia muelleri (strain GWSS)</name>
    <name type="common">Sulcia muelleri</name>
    <dbReference type="NCBI Taxonomy" id="444179"/>
    <lineage>
        <taxon>Bacteria</taxon>
        <taxon>Pseudomonadati</taxon>
        <taxon>Bacteroidota</taxon>
        <taxon>Flavobacteriia</taxon>
        <taxon>Flavobacteriales</taxon>
        <taxon>Candidatus Karelsulcia</taxon>
    </lineage>
</organism>
<dbReference type="BioCyc" id="CSUL444179:GHLI-144-MONOMER"/>
<accession>A8Z603</accession>
<proteinExistence type="predicted"/>
<keyword evidence="1" id="KW-1133">Transmembrane helix</keyword>
<dbReference type="Pfam" id="PF05751">
    <property type="entry name" value="FixH"/>
    <property type="match status" value="1"/>
</dbReference>
<feature type="transmembrane region" description="Helical" evidence="1">
    <location>
        <begin position="7"/>
        <end position="26"/>
    </location>
</feature>
<dbReference type="HOGENOM" id="CLU_142165_1_0_10"/>
<name>A8Z603_KARMG</name>
<evidence type="ECO:0000256" key="1">
    <source>
        <dbReference type="SAM" id="Phobius"/>
    </source>
</evidence>
<evidence type="ECO:0000313" key="3">
    <source>
        <dbReference type="Proteomes" id="UP000000781"/>
    </source>
</evidence>
<dbReference type="Proteomes" id="UP000000781">
    <property type="component" value="Chromosome"/>
</dbReference>
<dbReference type="STRING" id="444179.SMGWSS_146"/>
<evidence type="ECO:0000313" key="2">
    <source>
        <dbReference type="EMBL" id="ABS30554.1"/>
    </source>
</evidence>
<evidence type="ECO:0008006" key="4">
    <source>
        <dbReference type="Google" id="ProtNLM"/>
    </source>
</evidence>
<keyword evidence="1" id="KW-0472">Membrane</keyword>
<protein>
    <recommendedName>
        <fullName evidence="4">Nitrogen fixation protein FixH</fullName>
    </recommendedName>
</protein>
<dbReference type="InterPro" id="IPR008620">
    <property type="entry name" value="FixH"/>
</dbReference>
<dbReference type="EMBL" id="CP000770">
    <property type="protein sequence ID" value="ABS30554.1"/>
    <property type="molecule type" value="Genomic_DNA"/>
</dbReference>
<dbReference type="AlphaFoldDB" id="A8Z603"/>
<dbReference type="KEGG" id="smg:SMGWSS_146"/>
<gene>
    <name evidence="2" type="ordered locus">SMGWSS_146</name>
</gene>
<sequence length="150" mass="18273">MKINYKLLVFLFLFVFITFNIYISFIKKNINSELISNHYYEEEINYKKIIDSKKNASFIKIKIKTSNKGIHIFFPKNENYLNLDVNYFLIRYSNSCLDVRDLINTKNNYEIIIPYKKLKIGKYKMILKWILNRKEFLIEKNIIWYGKTKL</sequence>
<keyword evidence="1" id="KW-0812">Transmembrane</keyword>